<sequence>MIFRLLLTLALVIGIKCTIAMELSGIDTSAEMSQSLLAASNLNKPSSDEPVSSSLVTVAYTKKADCVRDNGHQEDKLEHWIPITSESTATPGQIKSSPEKAEDGFEPPSETVQRIRTPYNQESCGIQLEPPQHNLVDKFARLSVRSKALIVWLIFYILASIFSHVISPSRHL</sequence>
<dbReference type="Proteomes" id="UP000238274">
    <property type="component" value="Unassembled WGS sequence"/>
</dbReference>
<gene>
    <name evidence="5" type="ORF">PSHT_06221</name>
    <name evidence="4" type="ORF">PSHT_10707</name>
</gene>
<dbReference type="EMBL" id="PKSM01000071">
    <property type="protein sequence ID" value="POW18119.1"/>
    <property type="molecule type" value="Genomic_DNA"/>
</dbReference>
<feature type="chain" id="PRO_5044579546" evidence="3">
    <location>
        <begin position="21"/>
        <end position="172"/>
    </location>
</feature>
<proteinExistence type="predicted"/>
<evidence type="ECO:0000256" key="3">
    <source>
        <dbReference type="SAM" id="SignalP"/>
    </source>
</evidence>
<organism evidence="4 6">
    <name type="scientific">Puccinia striiformis</name>
    <dbReference type="NCBI Taxonomy" id="27350"/>
    <lineage>
        <taxon>Eukaryota</taxon>
        <taxon>Fungi</taxon>
        <taxon>Dikarya</taxon>
        <taxon>Basidiomycota</taxon>
        <taxon>Pucciniomycotina</taxon>
        <taxon>Pucciniomycetes</taxon>
        <taxon>Pucciniales</taxon>
        <taxon>Pucciniaceae</taxon>
        <taxon>Puccinia</taxon>
    </lineage>
</organism>
<keyword evidence="2" id="KW-0472">Membrane</keyword>
<evidence type="ECO:0000256" key="1">
    <source>
        <dbReference type="SAM" id="MobiDB-lite"/>
    </source>
</evidence>
<feature type="transmembrane region" description="Helical" evidence="2">
    <location>
        <begin position="149"/>
        <end position="167"/>
    </location>
</feature>
<reference evidence="6" key="2">
    <citation type="journal article" date="2018" name="BMC Genomics">
        <title>Genomic insights into host adaptation between the wheat stripe rust pathogen (Puccinia striiformis f. sp. tritici) and the barley stripe rust pathogen (Puccinia striiformis f. sp. hordei).</title>
        <authorList>
            <person name="Xia C."/>
            <person name="Wang M."/>
            <person name="Yin C."/>
            <person name="Cornejo O.E."/>
            <person name="Hulbert S.H."/>
            <person name="Chen X."/>
        </authorList>
    </citation>
    <scope>NUCLEOTIDE SEQUENCE [LARGE SCALE GENOMIC DNA]</scope>
    <source>
        <strain evidence="6">93TX-2</strain>
    </source>
</reference>
<keyword evidence="2" id="KW-0812">Transmembrane</keyword>
<dbReference type="AlphaFoldDB" id="A0A2S4V7T0"/>
<keyword evidence="6" id="KW-1185">Reference proteome</keyword>
<keyword evidence="3" id="KW-0732">Signal</keyword>
<evidence type="ECO:0000313" key="5">
    <source>
        <dbReference type="EMBL" id="POW18119.1"/>
    </source>
</evidence>
<dbReference type="EMBL" id="PKSM01000169">
    <property type="protein sequence ID" value="POW05592.1"/>
    <property type="molecule type" value="Genomic_DNA"/>
</dbReference>
<protein>
    <submittedName>
        <fullName evidence="4">Uncharacterized protein</fullName>
    </submittedName>
</protein>
<reference evidence="4 6" key="1">
    <citation type="submission" date="2017-12" db="EMBL/GenBank/DDBJ databases">
        <title>Gene loss provides genomic basis for host adaptation in cereal stripe rust fungi.</title>
        <authorList>
            <person name="Xia C."/>
        </authorList>
    </citation>
    <scope>NUCLEOTIDE SEQUENCE [LARGE SCALE GENOMIC DNA]</scope>
    <source>
        <strain evidence="4 6">93TX-2</strain>
    </source>
</reference>
<reference evidence="6" key="3">
    <citation type="journal article" date="2018" name="Mol. Plant Microbe Interact.">
        <title>Genome sequence resources for the wheat stripe rust pathogen (Puccinia striiformis f. sp. tritici) and the barley stripe rust pathogen (Puccinia striiformis f. sp. hordei).</title>
        <authorList>
            <person name="Xia C."/>
            <person name="Wang M."/>
            <person name="Yin C."/>
            <person name="Cornejo O.E."/>
            <person name="Hulbert S.H."/>
            <person name="Chen X."/>
        </authorList>
    </citation>
    <scope>NUCLEOTIDE SEQUENCE [LARGE SCALE GENOMIC DNA]</scope>
    <source>
        <strain evidence="6">93TX-2</strain>
    </source>
</reference>
<accession>A0A2S4V7T0</accession>
<keyword evidence="2" id="KW-1133">Transmembrane helix</keyword>
<name>A0A2S4V7T0_9BASI</name>
<evidence type="ECO:0000313" key="6">
    <source>
        <dbReference type="Proteomes" id="UP000238274"/>
    </source>
</evidence>
<feature type="compositionally biased region" description="Polar residues" evidence="1">
    <location>
        <begin position="87"/>
        <end position="96"/>
    </location>
</feature>
<comment type="caution">
    <text evidence="4">The sequence shown here is derived from an EMBL/GenBank/DDBJ whole genome shotgun (WGS) entry which is preliminary data.</text>
</comment>
<feature type="signal peptide" evidence="3">
    <location>
        <begin position="1"/>
        <end position="20"/>
    </location>
</feature>
<dbReference type="VEuPathDB" id="FungiDB:PSHT_06221"/>
<feature type="region of interest" description="Disordered" evidence="1">
    <location>
        <begin position="87"/>
        <end position="108"/>
    </location>
</feature>
<evidence type="ECO:0000256" key="2">
    <source>
        <dbReference type="SAM" id="Phobius"/>
    </source>
</evidence>
<dbReference type="VEuPathDB" id="FungiDB:PSTT_13231"/>
<evidence type="ECO:0000313" key="4">
    <source>
        <dbReference type="EMBL" id="POW05592.1"/>
    </source>
</evidence>
<dbReference type="VEuPathDB" id="FungiDB:PSHT_10707"/>